<keyword evidence="1" id="KW-0472">Membrane</keyword>
<accession>A0A852V8Z5</accession>
<feature type="transmembrane region" description="Helical" evidence="1">
    <location>
        <begin position="160"/>
        <end position="180"/>
    </location>
</feature>
<reference evidence="2 3" key="1">
    <citation type="submission" date="2020-07" db="EMBL/GenBank/DDBJ databases">
        <title>Sequencing the genomes of 1000 actinobacteria strains.</title>
        <authorList>
            <person name="Klenk H.-P."/>
        </authorList>
    </citation>
    <scope>NUCLEOTIDE SEQUENCE [LARGE SCALE GENOMIC DNA]</scope>
    <source>
        <strain evidence="2 3">DSM 45763</strain>
    </source>
</reference>
<feature type="transmembrane region" description="Helical" evidence="1">
    <location>
        <begin position="115"/>
        <end position="140"/>
    </location>
</feature>
<feature type="transmembrane region" description="Helical" evidence="1">
    <location>
        <begin position="300"/>
        <end position="318"/>
    </location>
</feature>
<comment type="caution">
    <text evidence="2">The sequence shown here is derived from an EMBL/GenBank/DDBJ whole genome shotgun (WGS) entry which is preliminary data.</text>
</comment>
<gene>
    <name evidence="2" type="ORF">HDA43_005801</name>
</gene>
<proteinExistence type="predicted"/>
<evidence type="ECO:0000313" key="2">
    <source>
        <dbReference type="EMBL" id="NYF43574.1"/>
    </source>
</evidence>
<feature type="transmembrane region" description="Helical" evidence="1">
    <location>
        <begin position="12"/>
        <end position="32"/>
    </location>
</feature>
<dbReference type="AlphaFoldDB" id="A0A852V8Z5"/>
<name>A0A852V8Z5_9ACTN</name>
<keyword evidence="3" id="KW-1185">Reference proteome</keyword>
<keyword evidence="1" id="KW-0812">Transmembrane</keyword>
<sequence length="322" mass="34319">MFWLTWRQHRVQILVTGGLLLALGVLMLVSALRATAYLAEYAPPGCPGPAVSCSAVNQVVYTDHYRPVFLVFGLLPIFGAALIGVFWGAPLLAAEFERGTNALAWTQAVPIRRWLTVKLGMLGALVAGAALALSAMVGAWRNIFSGVTGDVTMEPGNFTITGIVPAAWWLFAFAVGAAAGTVTRRTLAAMAVTVAVICLALPVVFSSRPSYAEPVRVVTADRSSVARGGGALVRESWVDPSGRELTAPPPPPCPLPAGVDTRSDRAQLLGEECLVGSGYRYAVYYHPVDRFWRFQLTETAILLTGALAFGALAVVRTLRHRG</sequence>
<evidence type="ECO:0000313" key="3">
    <source>
        <dbReference type="Proteomes" id="UP000576393"/>
    </source>
</evidence>
<protein>
    <recommendedName>
        <fullName evidence="4">ABC transporter permease</fullName>
    </recommendedName>
</protein>
<evidence type="ECO:0000256" key="1">
    <source>
        <dbReference type="SAM" id="Phobius"/>
    </source>
</evidence>
<feature type="transmembrane region" description="Helical" evidence="1">
    <location>
        <begin position="68"/>
        <end position="94"/>
    </location>
</feature>
<keyword evidence="1" id="KW-1133">Transmembrane helix</keyword>
<feature type="transmembrane region" description="Helical" evidence="1">
    <location>
        <begin position="187"/>
        <end position="205"/>
    </location>
</feature>
<dbReference type="RefSeq" id="WP_179827148.1">
    <property type="nucleotide sequence ID" value="NZ_JACCCO010000003.1"/>
</dbReference>
<dbReference type="EMBL" id="JACCCO010000003">
    <property type="protein sequence ID" value="NYF43574.1"/>
    <property type="molecule type" value="Genomic_DNA"/>
</dbReference>
<organism evidence="2 3">
    <name type="scientific">Streptosporangium sandarakinum</name>
    <dbReference type="NCBI Taxonomy" id="1260955"/>
    <lineage>
        <taxon>Bacteria</taxon>
        <taxon>Bacillati</taxon>
        <taxon>Actinomycetota</taxon>
        <taxon>Actinomycetes</taxon>
        <taxon>Streptosporangiales</taxon>
        <taxon>Streptosporangiaceae</taxon>
        <taxon>Streptosporangium</taxon>
    </lineage>
</organism>
<dbReference type="Proteomes" id="UP000576393">
    <property type="component" value="Unassembled WGS sequence"/>
</dbReference>
<evidence type="ECO:0008006" key="4">
    <source>
        <dbReference type="Google" id="ProtNLM"/>
    </source>
</evidence>